<dbReference type="RefSeq" id="WP_259526288.1">
    <property type="nucleotide sequence ID" value="NZ_JANLCK010000003.1"/>
</dbReference>
<name>A0AA41XCV9_9MICO</name>
<dbReference type="PANTHER" id="PTHR12215:SF10">
    <property type="entry name" value="L-AMINOADIPATE-SEMIALDEHYDE DEHYDROGENASE-PHOSPHOPANTETHEINYL TRANSFERASE"/>
    <property type="match status" value="1"/>
</dbReference>
<dbReference type="InterPro" id="IPR037143">
    <property type="entry name" value="4-PPantetheinyl_Trfase_dom_sf"/>
</dbReference>
<dbReference type="InterPro" id="IPR050559">
    <property type="entry name" value="P-Pant_transferase_sf"/>
</dbReference>
<dbReference type="AlphaFoldDB" id="A0AA41XCV9"/>
<keyword evidence="1" id="KW-0808">Transferase</keyword>
<dbReference type="SUPFAM" id="SSF56214">
    <property type="entry name" value="4'-phosphopantetheinyl transferase"/>
    <property type="match status" value="2"/>
</dbReference>
<dbReference type="GO" id="GO:0000287">
    <property type="term" value="F:magnesium ion binding"/>
    <property type="evidence" value="ECO:0007669"/>
    <property type="project" value="InterPro"/>
</dbReference>
<dbReference type="EMBL" id="JANLCK010000003">
    <property type="protein sequence ID" value="MCS5725717.1"/>
    <property type="molecule type" value="Genomic_DNA"/>
</dbReference>
<keyword evidence="3" id="KW-1185">Reference proteome</keyword>
<protein>
    <recommendedName>
        <fullName evidence="4">4'-phosphopantetheinyl transferase superfamily protein</fullName>
    </recommendedName>
</protein>
<dbReference type="Gene3D" id="3.90.470.20">
    <property type="entry name" value="4'-phosphopantetheinyl transferase domain"/>
    <property type="match status" value="1"/>
</dbReference>
<evidence type="ECO:0000313" key="3">
    <source>
        <dbReference type="Proteomes" id="UP001165587"/>
    </source>
</evidence>
<accession>A0AA41XCV9</accession>
<sequence>MTPRVHVRWTPLPAGTGPADVEALAPFLGDDERMRRAATTDEAAATRFVVGRAALRVLAAELVSEHALARGGDPVHPVDLVVTAHCAVCGGPHGRPQLALASPKGRPISVSVAHSPAGVAVAATWRGPVGIDIEAADATVEQLAAVTALVPTASRPAGRQWEPIQHWTRLEAVVKADGRGLALDPADVLIRTRDGAIEATAGRDAEAGEYAVADLRLDPALRASVAVRLAGALKKKPVVPLTSWRRLELAELEHAARR</sequence>
<reference evidence="2" key="1">
    <citation type="submission" date="2022-08" db="EMBL/GenBank/DDBJ databases">
        <authorList>
            <person name="Deng Y."/>
            <person name="Han X.-F."/>
            <person name="Zhang Y.-Q."/>
        </authorList>
    </citation>
    <scope>NUCLEOTIDE SEQUENCE</scope>
    <source>
        <strain evidence="2">CPCC 203407</strain>
    </source>
</reference>
<comment type="caution">
    <text evidence="2">The sequence shown here is derived from an EMBL/GenBank/DDBJ whole genome shotgun (WGS) entry which is preliminary data.</text>
</comment>
<evidence type="ECO:0000256" key="1">
    <source>
        <dbReference type="ARBA" id="ARBA00022679"/>
    </source>
</evidence>
<dbReference type="GO" id="GO:0008897">
    <property type="term" value="F:holo-[acyl-carrier-protein] synthase activity"/>
    <property type="evidence" value="ECO:0007669"/>
    <property type="project" value="InterPro"/>
</dbReference>
<evidence type="ECO:0008006" key="4">
    <source>
        <dbReference type="Google" id="ProtNLM"/>
    </source>
</evidence>
<evidence type="ECO:0000313" key="2">
    <source>
        <dbReference type="EMBL" id="MCS5725717.1"/>
    </source>
</evidence>
<gene>
    <name evidence="2" type="ORF">N1028_07385</name>
</gene>
<dbReference type="Proteomes" id="UP001165587">
    <property type="component" value="Unassembled WGS sequence"/>
</dbReference>
<dbReference type="GO" id="GO:0019878">
    <property type="term" value="P:lysine biosynthetic process via aminoadipic acid"/>
    <property type="evidence" value="ECO:0007669"/>
    <property type="project" value="TreeGrafter"/>
</dbReference>
<organism evidence="2 3">
    <name type="scientific">Herbiconiux oxytropis</name>
    <dbReference type="NCBI Taxonomy" id="2970915"/>
    <lineage>
        <taxon>Bacteria</taxon>
        <taxon>Bacillati</taxon>
        <taxon>Actinomycetota</taxon>
        <taxon>Actinomycetes</taxon>
        <taxon>Micrococcales</taxon>
        <taxon>Microbacteriaceae</taxon>
        <taxon>Herbiconiux</taxon>
    </lineage>
</organism>
<dbReference type="GO" id="GO:0005829">
    <property type="term" value="C:cytosol"/>
    <property type="evidence" value="ECO:0007669"/>
    <property type="project" value="TreeGrafter"/>
</dbReference>
<proteinExistence type="predicted"/>
<dbReference type="PANTHER" id="PTHR12215">
    <property type="entry name" value="PHOSPHOPANTETHEINE TRANSFERASE"/>
    <property type="match status" value="1"/>
</dbReference>